<name>A0A1T4XT63_9FIRM</name>
<keyword evidence="4" id="KW-1185">Reference proteome</keyword>
<dbReference type="InterPro" id="IPR007419">
    <property type="entry name" value="BFD-like_2Fe2S-bd_dom"/>
</dbReference>
<dbReference type="PANTHER" id="PTHR42720">
    <property type="entry name" value="GLYCEROL-3-PHOSPHATE DEHYDROGENASE"/>
    <property type="match status" value="1"/>
</dbReference>
<feature type="domain" description="FAD dependent oxidoreductase" evidence="1">
    <location>
        <begin position="3"/>
        <end position="354"/>
    </location>
</feature>
<proteinExistence type="predicted"/>
<evidence type="ECO:0000313" key="3">
    <source>
        <dbReference type="EMBL" id="SKA92732.1"/>
    </source>
</evidence>
<dbReference type="STRING" id="745368.SAMN02745178_02273"/>
<protein>
    <submittedName>
        <fullName evidence="3">Glycerol-3-phosphate dehydrogenase</fullName>
    </submittedName>
</protein>
<dbReference type="InterPro" id="IPR052745">
    <property type="entry name" value="G3P_Oxidase/Oxidoreductase"/>
</dbReference>
<dbReference type="Pfam" id="PF01266">
    <property type="entry name" value="DAO"/>
    <property type="match status" value="1"/>
</dbReference>
<feature type="domain" description="BFD-like [2Fe-2S]-binding" evidence="2">
    <location>
        <begin position="399"/>
        <end position="453"/>
    </location>
</feature>
<dbReference type="Proteomes" id="UP000190286">
    <property type="component" value="Unassembled WGS sequence"/>
</dbReference>
<accession>A0A1T4XT63</accession>
<evidence type="ECO:0000259" key="2">
    <source>
        <dbReference type="Pfam" id="PF04324"/>
    </source>
</evidence>
<dbReference type="EMBL" id="FUYF01000016">
    <property type="protein sequence ID" value="SKA92732.1"/>
    <property type="molecule type" value="Genomic_DNA"/>
</dbReference>
<reference evidence="3 4" key="1">
    <citation type="submission" date="2017-02" db="EMBL/GenBank/DDBJ databases">
        <authorList>
            <person name="Peterson S.W."/>
        </authorList>
    </citation>
    <scope>NUCLEOTIDE SEQUENCE [LARGE SCALE GENOMIC DNA]</scope>
    <source>
        <strain evidence="3 4">ATCC 27749</strain>
    </source>
</reference>
<dbReference type="Pfam" id="PF04324">
    <property type="entry name" value="Fer2_BFD"/>
    <property type="match status" value="1"/>
</dbReference>
<dbReference type="InterPro" id="IPR041854">
    <property type="entry name" value="BFD-like_2Fe2S-bd_dom_sf"/>
</dbReference>
<evidence type="ECO:0000313" key="4">
    <source>
        <dbReference type="Proteomes" id="UP000190286"/>
    </source>
</evidence>
<dbReference type="OrthoDB" id="9801699at2"/>
<dbReference type="CDD" id="cd19946">
    <property type="entry name" value="GlpA-like_Fer2_BFD-like"/>
    <property type="match status" value="1"/>
</dbReference>
<sequence>MYDIIIIGAGVSGCACARELSQYDAKILVVEKEEDVCCGTSKANSAIVHAGYDAAHGSLMAKLNVEGSRRMPALAKELDFAYDRCGSLVVCLSNEDRPALQKLYENGIANGVEGLRIIERDELVGMEPNISDAAVAALWAPTGGIVCPFGLTFALAENAAKNGVQFRFDTKVTGLHPLDGGGTGWAVETDHGTLETRCIVNAAGVYADTLHNMADAAHPMTITARRGDYFLLDHTAGQHVRHTVFQLPGKYGKGVLVTPTVHGNLLVGPTAIDVDDKEATATTAAGLDEVREKSGLAVKDIPLRQTITSFAGLRAHEVRHDFFIGEIAPGFVDCAAIESPGLSSAPAIGAMVADIVRGSLHLHNKPDFDPTRRGILDPKALDLAARAELIRQNPAYGQIICRCESVTEGEIIDAIRRTPGARSLDGVKRRTRAGMGRCQAGFCSPRVMEILARELGVPQSEITKSGGASKIIVGTNKDSL</sequence>
<gene>
    <name evidence="3" type="ORF">SAMN02745178_02273</name>
</gene>
<dbReference type="SUPFAM" id="SSF51905">
    <property type="entry name" value="FAD/NAD(P)-binding domain"/>
    <property type="match status" value="1"/>
</dbReference>
<dbReference type="Gene3D" id="3.30.9.10">
    <property type="entry name" value="D-Amino Acid Oxidase, subunit A, domain 2"/>
    <property type="match status" value="1"/>
</dbReference>
<evidence type="ECO:0000259" key="1">
    <source>
        <dbReference type="Pfam" id="PF01266"/>
    </source>
</evidence>
<dbReference type="GeneID" id="93338717"/>
<dbReference type="RefSeq" id="WP_078785132.1">
    <property type="nucleotide sequence ID" value="NZ_FUYF01000016.1"/>
</dbReference>
<dbReference type="InterPro" id="IPR006076">
    <property type="entry name" value="FAD-dep_OxRdtase"/>
</dbReference>
<dbReference type="Gene3D" id="3.50.50.60">
    <property type="entry name" value="FAD/NAD(P)-binding domain"/>
    <property type="match status" value="1"/>
</dbReference>
<dbReference type="Gene3D" id="1.10.10.1100">
    <property type="entry name" value="BFD-like [2Fe-2S]-binding domain"/>
    <property type="match status" value="1"/>
</dbReference>
<dbReference type="AlphaFoldDB" id="A0A1T4XT63"/>
<dbReference type="PANTHER" id="PTHR42720:SF1">
    <property type="entry name" value="GLYCEROL 3-PHOSPHATE OXIDASE"/>
    <property type="match status" value="1"/>
</dbReference>
<organism evidence="3 4">
    <name type="scientific">Gemmiger formicilis</name>
    <dbReference type="NCBI Taxonomy" id="745368"/>
    <lineage>
        <taxon>Bacteria</taxon>
        <taxon>Bacillati</taxon>
        <taxon>Bacillota</taxon>
        <taxon>Clostridia</taxon>
        <taxon>Eubacteriales</taxon>
        <taxon>Gemmiger</taxon>
    </lineage>
</organism>
<dbReference type="InterPro" id="IPR036188">
    <property type="entry name" value="FAD/NAD-bd_sf"/>
</dbReference>